<evidence type="ECO:0000256" key="5">
    <source>
        <dbReference type="SAM" id="MobiDB-lite"/>
    </source>
</evidence>
<feature type="transmembrane region" description="Helical" evidence="6">
    <location>
        <begin position="333"/>
        <end position="354"/>
    </location>
</feature>
<reference evidence="7 8" key="1">
    <citation type="submission" date="2016-05" db="EMBL/GenBank/DDBJ databases">
        <title>Genome sequencing of Trichophyton violaceum CMCC(F)T3l isolated from hair.</title>
        <authorList>
            <person name="Zhan P."/>
            <person name="Tao Y."/>
            <person name="Liu W."/>
        </authorList>
    </citation>
    <scope>NUCLEOTIDE SEQUENCE [LARGE SCALE GENOMIC DNA]</scope>
    <source>
        <strain evidence="8">CMCC(F)T3l</strain>
    </source>
</reference>
<comment type="subcellular location">
    <subcellularLocation>
        <location evidence="1">Membrane</location>
        <topology evidence="1">Multi-pass membrane protein</topology>
    </subcellularLocation>
</comment>
<dbReference type="EMBL" id="LHPN01000008">
    <property type="protein sequence ID" value="OAL70718.1"/>
    <property type="molecule type" value="Genomic_DNA"/>
</dbReference>
<feature type="region of interest" description="Disordered" evidence="5">
    <location>
        <begin position="222"/>
        <end position="255"/>
    </location>
</feature>
<evidence type="ECO:0000256" key="2">
    <source>
        <dbReference type="ARBA" id="ARBA00022692"/>
    </source>
</evidence>
<evidence type="ECO:0000256" key="1">
    <source>
        <dbReference type="ARBA" id="ARBA00004141"/>
    </source>
</evidence>
<feature type="transmembrane region" description="Helical" evidence="6">
    <location>
        <begin position="118"/>
        <end position="136"/>
    </location>
</feature>
<keyword evidence="8" id="KW-1185">Reference proteome</keyword>
<dbReference type="SUPFAM" id="SSF103473">
    <property type="entry name" value="MFS general substrate transporter"/>
    <property type="match status" value="1"/>
</dbReference>
<gene>
    <name evidence="7" type="ORF">A7D00_5046</name>
</gene>
<dbReference type="PANTHER" id="PTHR23502:SF34">
    <property type="entry name" value="PROTEIN HOL1"/>
    <property type="match status" value="1"/>
</dbReference>
<keyword evidence="3 6" id="KW-1133">Transmembrane helix</keyword>
<dbReference type="AlphaFoldDB" id="A0A178FEX7"/>
<feature type="transmembrane region" description="Helical" evidence="6">
    <location>
        <begin position="430"/>
        <end position="450"/>
    </location>
</feature>
<sequence length="473" mass="52593">MVPGTVQIVNRVERNIGCEAPGRGENDIILVPQPTNDPSDPLNWNKLRKEYHFWLLWIWGFIAAVSVNWVGPVWTQLTINLNTTFSLLNVSSALGYLFLGIGCVLLQPNAMKIGRRPVYIFGTLLNVIGFIVGGIQDTVEQFFGVSVLTGLGAALVDSLVQISTTDIFFAHQKGTRLSLLVFTLVGVFGISPSSLALSWSSNYSPWKNRAFEGHCQKTSFQARRKDQYTSEETSTTLESKGKEATESVEPAQDPVPPAPNSYWKHMGLFNIAHADSRPLWLVTLNPFTLITYLPYYGEAFIGGILGMMWGGFVSDWCILYFSCRNKGIFEPKFRLWTMVIPAIVNTAGLLMQGLGALSGVMWIMPAGFGMVFIAFGIGSGAAIAITYAIDCYPKMASEALVFMLFLRSFIGSGFTFAIQPWLQHDGLQNTTIIMSLICFVSNISFLLFTWKGKAFREWTAVRYLEAQEKQLRV</sequence>
<name>A0A178FEX7_TRIVO</name>
<dbReference type="OrthoDB" id="5215911at2759"/>
<comment type="caution">
    <text evidence="7">The sequence shown here is derived from an EMBL/GenBank/DDBJ whole genome shotgun (WGS) entry which is preliminary data.</text>
</comment>
<evidence type="ECO:0000256" key="6">
    <source>
        <dbReference type="SAM" id="Phobius"/>
    </source>
</evidence>
<feature type="transmembrane region" description="Helical" evidence="6">
    <location>
        <begin position="360"/>
        <end position="387"/>
    </location>
</feature>
<evidence type="ECO:0000256" key="4">
    <source>
        <dbReference type="ARBA" id="ARBA00023136"/>
    </source>
</evidence>
<feature type="transmembrane region" description="Helical" evidence="6">
    <location>
        <begin position="86"/>
        <end position="106"/>
    </location>
</feature>
<dbReference type="GO" id="GO:0005886">
    <property type="term" value="C:plasma membrane"/>
    <property type="evidence" value="ECO:0007669"/>
    <property type="project" value="TreeGrafter"/>
</dbReference>
<keyword evidence="2 6" id="KW-0812">Transmembrane</keyword>
<dbReference type="GO" id="GO:0000324">
    <property type="term" value="C:fungal-type vacuole"/>
    <property type="evidence" value="ECO:0007669"/>
    <property type="project" value="TreeGrafter"/>
</dbReference>
<feature type="transmembrane region" description="Helical" evidence="6">
    <location>
        <begin position="53"/>
        <end position="74"/>
    </location>
</feature>
<feature type="transmembrane region" description="Helical" evidence="6">
    <location>
        <begin position="177"/>
        <end position="199"/>
    </location>
</feature>
<dbReference type="PANTHER" id="PTHR23502">
    <property type="entry name" value="MAJOR FACILITATOR SUPERFAMILY"/>
    <property type="match status" value="1"/>
</dbReference>
<dbReference type="Proteomes" id="UP000243519">
    <property type="component" value="Unassembled WGS sequence"/>
</dbReference>
<evidence type="ECO:0000313" key="8">
    <source>
        <dbReference type="Proteomes" id="UP000243519"/>
    </source>
</evidence>
<dbReference type="InterPro" id="IPR036259">
    <property type="entry name" value="MFS_trans_sf"/>
</dbReference>
<keyword evidence="4 6" id="KW-0472">Membrane</keyword>
<organism evidence="7 8">
    <name type="scientific">Trichophyton violaceum</name>
    <dbReference type="NCBI Taxonomy" id="34388"/>
    <lineage>
        <taxon>Eukaryota</taxon>
        <taxon>Fungi</taxon>
        <taxon>Dikarya</taxon>
        <taxon>Ascomycota</taxon>
        <taxon>Pezizomycotina</taxon>
        <taxon>Eurotiomycetes</taxon>
        <taxon>Eurotiomycetidae</taxon>
        <taxon>Onygenales</taxon>
        <taxon>Arthrodermataceae</taxon>
        <taxon>Trichophyton</taxon>
    </lineage>
</organism>
<accession>A0A178FEX7</accession>
<dbReference type="Gene3D" id="1.20.1250.20">
    <property type="entry name" value="MFS general substrate transporter like domains"/>
    <property type="match status" value="1"/>
</dbReference>
<feature type="transmembrane region" description="Helical" evidence="6">
    <location>
        <begin position="399"/>
        <end position="418"/>
    </location>
</feature>
<evidence type="ECO:0000256" key="3">
    <source>
        <dbReference type="ARBA" id="ARBA00022989"/>
    </source>
</evidence>
<evidence type="ECO:0000313" key="7">
    <source>
        <dbReference type="EMBL" id="OAL70718.1"/>
    </source>
</evidence>
<protein>
    <recommendedName>
        <fullName evidence="9">MFS transporter</fullName>
    </recommendedName>
</protein>
<proteinExistence type="predicted"/>
<evidence type="ECO:0008006" key="9">
    <source>
        <dbReference type="Google" id="ProtNLM"/>
    </source>
</evidence>
<feature type="transmembrane region" description="Helical" evidence="6">
    <location>
        <begin position="299"/>
        <end position="321"/>
    </location>
</feature>
<feature type="transmembrane region" description="Helical" evidence="6">
    <location>
        <begin position="142"/>
        <end position="165"/>
    </location>
</feature>
<dbReference type="GO" id="GO:0022857">
    <property type="term" value="F:transmembrane transporter activity"/>
    <property type="evidence" value="ECO:0007669"/>
    <property type="project" value="TreeGrafter"/>
</dbReference>